<keyword evidence="3 8" id="KW-0479">Metal-binding</keyword>
<dbReference type="EMBL" id="CP148074">
    <property type="protein sequence ID" value="WXL24376.1"/>
    <property type="molecule type" value="Genomic_DNA"/>
</dbReference>
<feature type="compositionally biased region" description="Basic and acidic residues" evidence="9">
    <location>
        <begin position="879"/>
        <end position="899"/>
    </location>
</feature>
<feature type="compositionally biased region" description="Basic and acidic residues" evidence="9">
    <location>
        <begin position="839"/>
        <end position="849"/>
    </location>
</feature>
<evidence type="ECO:0000256" key="6">
    <source>
        <dbReference type="ARBA" id="ARBA00023004"/>
    </source>
</evidence>
<dbReference type="PROSITE" id="PS00198">
    <property type="entry name" value="4FE4S_FER_1"/>
    <property type="match status" value="1"/>
</dbReference>
<dbReference type="InterPro" id="IPR026902">
    <property type="entry name" value="RnfC_N"/>
</dbReference>
<feature type="compositionally biased region" description="Polar residues" evidence="9">
    <location>
        <begin position="741"/>
        <end position="752"/>
    </location>
</feature>
<feature type="domain" description="4Fe-4S ferredoxin-type" evidence="10">
    <location>
        <begin position="366"/>
        <end position="396"/>
    </location>
</feature>
<evidence type="ECO:0000313" key="11">
    <source>
        <dbReference type="EMBL" id="WXL24376.1"/>
    </source>
</evidence>
<dbReference type="NCBIfam" id="NF003454">
    <property type="entry name" value="PRK05035.1"/>
    <property type="match status" value="1"/>
</dbReference>
<evidence type="ECO:0000256" key="4">
    <source>
        <dbReference type="ARBA" id="ARBA00022737"/>
    </source>
</evidence>
<comment type="cofactor">
    <cofactor evidence="8">
        <name>[4Fe-4S] cluster</name>
        <dbReference type="ChEBI" id="CHEBI:49883"/>
    </cofactor>
    <text evidence="8">Binds 2 [4Fe-4S] clusters per subunit.</text>
</comment>
<keyword evidence="8" id="KW-0472">Membrane</keyword>
<dbReference type="InterPro" id="IPR010208">
    <property type="entry name" value="Ion_transpt_RnfC/RsxC"/>
</dbReference>
<feature type="region of interest" description="Disordered" evidence="9">
    <location>
        <begin position="734"/>
        <end position="849"/>
    </location>
</feature>
<evidence type="ECO:0000256" key="3">
    <source>
        <dbReference type="ARBA" id="ARBA00022723"/>
    </source>
</evidence>
<name>A0ABZ2RBG4_ECTME</name>
<evidence type="ECO:0000259" key="10">
    <source>
        <dbReference type="PROSITE" id="PS51379"/>
    </source>
</evidence>
<feature type="binding site" evidence="8">
    <location>
        <position position="425"/>
    </location>
    <ligand>
        <name>[4Fe-4S] cluster</name>
        <dbReference type="ChEBI" id="CHEBI:49883"/>
        <label>1</label>
    </ligand>
</feature>
<evidence type="ECO:0000313" key="12">
    <source>
        <dbReference type="Proteomes" id="UP001476583"/>
    </source>
</evidence>
<keyword evidence="8" id="KW-1003">Cell membrane</keyword>
<dbReference type="NCBIfam" id="TIGR01945">
    <property type="entry name" value="rnfC"/>
    <property type="match status" value="1"/>
</dbReference>
<comment type="function">
    <text evidence="8">Part of a membrane-bound complex that couples electron transfer with translocation of ions across the membrane.</text>
</comment>
<comment type="subunit">
    <text evidence="8">The complex is composed of six subunits: RnfA, RnfB, RnfC, RnfD, RnfE and RnfG.</text>
</comment>
<dbReference type="PANTHER" id="PTHR43034">
    <property type="entry name" value="ION-TRANSLOCATING OXIDOREDUCTASE COMPLEX SUBUNIT C"/>
    <property type="match status" value="1"/>
</dbReference>
<dbReference type="EC" id="7.-.-.-" evidence="8"/>
<keyword evidence="6 8" id="KW-0408">Iron</keyword>
<comment type="subcellular location">
    <subcellularLocation>
        <location evidence="8">Cell inner membrane</location>
        <topology evidence="8">Peripheral membrane protein</topology>
    </subcellularLocation>
</comment>
<dbReference type="Pfam" id="PF10531">
    <property type="entry name" value="SLBB"/>
    <property type="match status" value="1"/>
</dbReference>
<feature type="binding site" evidence="8">
    <location>
        <position position="421"/>
    </location>
    <ligand>
        <name>[4Fe-4S] cluster</name>
        <dbReference type="ChEBI" id="CHEBI:49883"/>
        <label>2</label>
    </ligand>
</feature>
<feature type="binding site" evidence="8">
    <location>
        <position position="376"/>
    </location>
    <ligand>
        <name>[4Fe-4S] cluster</name>
        <dbReference type="ChEBI" id="CHEBI:49883"/>
        <label>1</label>
    </ligand>
</feature>
<evidence type="ECO:0000256" key="8">
    <source>
        <dbReference type="HAMAP-Rule" id="MF_00461"/>
    </source>
</evidence>
<dbReference type="Gene3D" id="3.40.50.11540">
    <property type="entry name" value="NADH-ubiquinone oxidoreductase 51kDa subunit"/>
    <property type="match status" value="1"/>
</dbReference>
<dbReference type="SUPFAM" id="SSF46548">
    <property type="entry name" value="alpha-helical ferredoxin"/>
    <property type="match status" value="1"/>
</dbReference>
<evidence type="ECO:0000256" key="9">
    <source>
        <dbReference type="SAM" id="MobiDB-lite"/>
    </source>
</evidence>
<feature type="compositionally biased region" description="Basic and acidic residues" evidence="9">
    <location>
        <begin position="469"/>
        <end position="479"/>
    </location>
</feature>
<feature type="domain" description="4Fe-4S ferredoxin-type" evidence="10">
    <location>
        <begin position="406"/>
        <end position="435"/>
    </location>
</feature>
<dbReference type="SUPFAM" id="SSF142019">
    <property type="entry name" value="Nqo1 FMN-binding domain-like"/>
    <property type="match status" value="1"/>
</dbReference>
<evidence type="ECO:0000256" key="1">
    <source>
        <dbReference type="ARBA" id="ARBA00022448"/>
    </source>
</evidence>
<dbReference type="Proteomes" id="UP001476583">
    <property type="component" value="Chromosome"/>
</dbReference>
<dbReference type="Pfam" id="PF12838">
    <property type="entry name" value="Fer4_7"/>
    <property type="match status" value="1"/>
</dbReference>
<sequence>MTAMSTPNTRIWDIPGGIHPEERKELSNRMPIQPAPQAKRLTLPLNQHIGAPAEPVVAVGERVLKGQQIARANGFVSAALHAPTSGTVSFIGPQPYPHASGMLTSAIVIDADGLDEWTELSPCPDYRALEPAELLERIRQAGISGMGGAGFPTAVKLNARPTQKIHTLIINGTECEPYITADDVLMRERAAELLSGVDILAHLIQPEQVLIGIEDNKPEAISAIRAAMGERSYAIKVFPTKYPSGGEKQLIQILTGVEVPSGGLPADIGMLCQNVGTCVAVHDAVIHGKPLISRITTLTGEALERPMNVEVLLGTPVSELLQFAGLNENKLNRLIMGGPMMGFTLTDTRVPVIKTTNCLLASTAEELPPPPPAMPCIRCGECAEACPASLLPQQLHFFAIGQEHEQLKAHNLFDCIECGACAYVCPSSIPLVQYYRVAKAEIRELEQKQLKAEHSKQRFELRQERLRRAEEQKEADRQARAARAAAAKAAQAQTPAAPEAAAAPAKPGLSEEQKKLKIEASMAQVALKKAEKQLAAHDTPELQAQVEALRQAAAAAQKALDAAMASTPAAPAAAPAADDADLKKAKIDAAMLRAQVRKLEKVEEPTAEQQAELQQLRSQLEAAEKLLASLQTQAPATTKAAPAADDAELKKAKIDAAMLKAQLRKLEKVEEPSAEQQAELQQLRSQLETAEKLLASLQKQAPATTKAAPAADDAELKKAKIDAAMLKAQLRKLEKVEEPTPEQQAELQQLRSQLEAAEKRLADLQNQAPAAEKPQPTEGESNLKKAKVELAMRRAELKKAEKAGADEATLAPLQQSLAEAEQALHAAEEASGKPAPELVRTDKKPIDETTRALKTEVAFARADLRKLEREGSSPADALEAARARLNEAERKLQEHTGSL</sequence>
<gene>
    <name evidence="11" type="primary">rsxC</name>
    <name evidence="8" type="synonym">rnfC</name>
    <name evidence="11" type="ORF">WG219_13685</name>
</gene>
<keyword evidence="4 8" id="KW-0677">Repeat</keyword>
<dbReference type="PROSITE" id="PS51379">
    <property type="entry name" value="4FE4S_FER_2"/>
    <property type="match status" value="2"/>
</dbReference>
<dbReference type="Pfam" id="PF13375">
    <property type="entry name" value="RnfC_N"/>
    <property type="match status" value="1"/>
</dbReference>
<feature type="binding site" evidence="8">
    <location>
        <position position="386"/>
    </location>
    <ligand>
        <name>[4Fe-4S] cluster</name>
        <dbReference type="ChEBI" id="CHEBI:49883"/>
        <label>2</label>
    </ligand>
</feature>
<keyword evidence="8" id="KW-0997">Cell inner membrane</keyword>
<proteinExistence type="inferred from homology"/>
<organism evidence="11 12">
    <name type="scientific">Ectopseudomonas mendocina</name>
    <name type="common">Pseudomonas mendocina</name>
    <dbReference type="NCBI Taxonomy" id="300"/>
    <lineage>
        <taxon>Bacteria</taxon>
        <taxon>Pseudomonadati</taxon>
        <taxon>Pseudomonadota</taxon>
        <taxon>Gammaproteobacteria</taxon>
        <taxon>Pseudomonadales</taxon>
        <taxon>Pseudomonadaceae</taxon>
        <taxon>Ectopseudomonas</taxon>
    </lineage>
</organism>
<evidence type="ECO:0000256" key="2">
    <source>
        <dbReference type="ARBA" id="ARBA00022485"/>
    </source>
</evidence>
<reference evidence="11 12" key="1">
    <citation type="submission" date="2024-03" db="EMBL/GenBank/DDBJ databases">
        <title>Complete genome of BD2.</title>
        <authorList>
            <person name="Cao G."/>
        </authorList>
    </citation>
    <scope>NUCLEOTIDE SEQUENCE [LARGE SCALE GENOMIC DNA]</scope>
    <source>
        <strain evidence="11 12">BD2</strain>
    </source>
</reference>
<dbReference type="Pfam" id="PF01512">
    <property type="entry name" value="Complex1_51K"/>
    <property type="match status" value="1"/>
</dbReference>
<feature type="region of interest" description="Disordered" evidence="9">
    <location>
        <begin position="865"/>
        <end position="899"/>
    </location>
</feature>
<accession>A0ABZ2RBG4</accession>
<feature type="compositionally biased region" description="Low complexity" evidence="9">
    <location>
        <begin position="810"/>
        <end position="825"/>
    </location>
</feature>
<feature type="binding site" evidence="8">
    <location>
        <position position="418"/>
    </location>
    <ligand>
        <name>[4Fe-4S] cluster</name>
        <dbReference type="ChEBI" id="CHEBI:49883"/>
        <label>2</label>
    </ligand>
</feature>
<feature type="compositionally biased region" description="Low complexity" evidence="9">
    <location>
        <begin position="481"/>
        <end position="507"/>
    </location>
</feature>
<dbReference type="InterPro" id="IPR037225">
    <property type="entry name" value="Nuo51_FMN-bd_sf"/>
</dbReference>
<comment type="similarity">
    <text evidence="8">Belongs to the 4Fe4S bacterial-type ferredoxin family. RnfC subfamily.</text>
</comment>
<feature type="binding site" evidence="8">
    <location>
        <position position="379"/>
    </location>
    <ligand>
        <name>[4Fe-4S] cluster</name>
        <dbReference type="ChEBI" id="CHEBI:49883"/>
        <label>1</label>
    </ligand>
</feature>
<protein>
    <recommendedName>
        <fullName evidence="8">Ion-translocating oxidoreductase complex subunit C</fullName>
        <ecNumber evidence="8">7.-.-.-</ecNumber>
    </recommendedName>
    <alternativeName>
        <fullName evidence="8">Rnf electron transport complex subunit C</fullName>
    </alternativeName>
</protein>
<dbReference type="Gene3D" id="3.30.70.20">
    <property type="match status" value="1"/>
</dbReference>
<dbReference type="InterPro" id="IPR019554">
    <property type="entry name" value="Soluble_ligand-bd"/>
</dbReference>
<keyword evidence="2 8" id="KW-0004">4Fe-4S</keyword>
<feature type="compositionally biased region" description="Basic and acidic residues" evidence="9">
    <location>
        <begin position="781"/>
        <end position="805"/>
    </location>
</feature>
<keyword evidence="8" id="KW-1278">Translocase</keyword>
<keyword evidence="7 8" id="KW-0411">Iron-sulfur</keyword>
<dbReference type="InterPro" id="IPR017896">
    <property type="entry name" value="4Fe4S_Fe-S-bd"/>
</dbReference>
<feature type="binding site" evidence="8">
    <location>
        <position position="382"/>
    </location>
    <ligand>
        <name>[4Fe-4S] cluster</name>
        <dbReference type="ChEBI" id="CHEBI:49883"/>
        <label>1</label>
    </ligand>
</feature>
<dbReference type="InterPro" id="IPR017900">
    <property type="entry name" value="4Fe4S_Fe_S_CS"/>
</dbReference>
<dbReference type="PANTHER" id="PTHR43034:SF2">
    <property type="entry name" value="ION-TRANSLOCATING OXIDOREDUCTASE COMPLEX SUBUNIT C"/>
    <property type="match status" value="1"/>
</dbReference>
<dbReference type="HAMAP" id="MF_00461">
    <property type="entry name" value="RsxC_RnfC"/>
    <property type="match status" value="1"/>
</dbReference>
<evidence type="ECO:0000256" key="7">
    <source>
        <dbReference type="ARBA" id="ARBA00023014"/>
    </source>
</evidence>
<keyword evidence="1 8" id="KW-0813">Transport</keyword>
<keyword evidence="5 8" id="KW-0249">Electron transport</keyword>
<dbReference type="InterPro" id="IPR011538">
    <property type="entry name" value="Nuo51_FMN-bd"/>
</dbReference>
<feature type="region of interest" description="Disordered" evidence="9">
    <location>
        <begin position="469"/>
        <end position="508"/>
    </location>
</feature>
<evidence type="ECO:0000256" key="5">
    <source>
        <dbReference type="ARBA" id="ARBA00022982"/>
    </source>
</evidence>
<keyword evidence="12" id="KW-1185">Reference proteome</keyword>
<feature type="binding site" evidence="8">
    <location>
        <position position="415"/>
    </location>
    <ligand>
        <name>[4Fe-4S] cluster</name>
        <dbReference type="ChEBI" id="CHEBI:49883"/>
        <label>2</label>
    </ligand>
</feature>